<organism evidence="1 2">
    <name type="scientific">Lasiosphaeria ovina</name>
    <dbReference type="NCBI Taxonomy" id="92902"/>
    <lineage>
        <taxon>Eukaryota</taxon>
        <taxon>Fungi</taxon>
        <taxon>Dikarya</taxon>
        <taxon>Ascomycota</taxon>
        <taxon>Pezizomycotina</taxon>
        <taxon>Sordariomycetes</taxon>
        <taxon>Sordariomycetidae</taxon>
        <taxon>Sordariales</taxon>
        <taxon>Lasiosphaeriaceae</taxon>
        <taxon>Lasiosphaeria</taxon>
    </lineage>
</organism>
<name>A0AAE0K8K3_9PEZI</name>
<reference evidence="1" key="1">
    <citation type="journal article" date="2023" name="Mol. Phylogenet. Evol.">
        <title>Genome-scale phylogeny and comparative genomics of the fungal order Sordariales.</title>
        <authorList>
            <person name="Hensen N."/>
            <person name="Bonometti L."/>
            <person name="Westerberg I."/>
            <person name="Brannstrom I.O."/>
            <person name="Guillou S."/>
            <person name="Cros-Aarteil S."/>
            <person name="Calhoun S."/>
            <person name="Haridas S."/>
            <person name="Kuo A."/>
            <person name="Mondo S."/>
            <person name="Pangilinan J."/>
            <person name="Riley R."/>
            <person name="LaButti K."/>
            <person name="Andreopoulos B."/>
            <person name="Lipzen A."/>
            <person name="Chen C."/>
            <person name="Yan M."/>
            <person name="Daum C."/>
            <person name="Ng V."/>
            <person name="Clum A."/>
            <person name="Steindorff A."/>
            <person name="Ohm R.A."/>
            <person name="Martin F."/>
            <person name="Silar P."/>
            <person name="Natvig D.O."/>
            <person name="Lalanne C."/>
            <person name="Gautier V."/>
            <person name="Ament-Velasquez S.L."/>
            <person name="Kruys A."/>
            <person name="Hutchinson M.I."/>
            <person name="Powell A.J."/>
            <person name="Barry K."/>
            <person name="Miller A.N."/>
            <person name="Grigoriev I.V."/>
            <person name="Debuchy R."/>
            <person name="Gladieux P."/>
            <person name="Hiltunen Thoren M."/>
            <person name="Johannesson H."/>
        </authorList>
    </citation>
    <scope>NUCLEOTIDE SEQUENCE</scope>
    <source>
        <strain evidence="1">CBS 958.72</strain>
    </source>
</reference>
<comment type="caution">
    <text evidence="1">The sequence shown here is derived from an EMBL/GenBank/DDBJ whole genome shotgun (WGS) entry which is preliminary data.</text>
</comment>
<dbReference type="EMBL" id="JAULSN010000005">
    <property type="protein sequence ID" value="KAK3371635.1"/>
    <property type="molecule type" value="Genomic_DNA"/>
</dbReference>
<keyword evidence="2" id="KW-1185">Reference proteome</keyword>
<sequence>MRFWLGTRLVVATAFVIDLIHTHILRLRLLSSPTARLNGALLDLIPPTIQTWMRTQWPEWFRSPNVVEFVRRTYRQWPGEPQKRSLRLLVRRPDVRWHVTVTFQDAPKVPEATPSSH</sequence>
<proteinExistence type="predicted"/>
<evidence type="ECO:0000313" key="2">
    <source>
        <dbReference type="Proteomes" id="UP001287356"/>
    </source>
</evidence>
<accession>A0AAE0K8K3</accession>
<dbReference type="AlphaFoldDB" id="A0AAE0K8K3"/>
<dbReference type="Proteomes" id="UP001287356">
    <property type="component" value="Unassembled WGS sequence"/>
</dbReference>
<protein>
    <submittedName>
        <fullName evidence="1">Uncharacterized protein</fullName>
    </submittedName>
</protein>
<gene>
    <name evidence="1" type="ORF">B0T24DRAFT_629864</name>
</gene>
<reference evidence="1" key="2">
    <citation type="submission" date="2023-06" db="EMBL/GenBank/DDBJ databases">
        <authorList>
            <consortium name="Lawrence Berkeley National Laboratory"/>
            <person name="Haridas S."/>
            <person name="Hensen N."/>
            <person name="Bonometti L."/>
            <person name="Westerberg I."/>
            <person name="Brannstrom I.O."/>
            <person name="Guillou S."/>
            <person name="Cros-Aarteil S."/>
            <person name="Calhoun S."/>
            <person name="Kuo A."/>
            <person name="Mondo S."/>
            <person name="Pangilinan J."/>
            <person name="Riley R."/>
            <person name="Labutti K."/>
            <person name="Andreopoulos B."/>
            <person name="Lipzen A."/>
            <person name="Chen C."/>
            <person name="Yanf M."/>
            <person name="Daum C."/>
            <person name="Ng V."/>
            <person name="Clum A."/>
            <person name="Steindorff A."/>
            <person name="Ohm R."/>
            <person name="Martin F."/>
            <person name="Silar P."/>
            <person name="Natvig D."/>
            <person name="Lalanne C."/>
            <person name="Gautier V."/>
            <person name="Ament-Velasquez S.L."/>
            <person name="Kruys A."/>
            <person name="Hutchinson M.I."/>
            <person name="Powell A.J."/>
            <person name="Barry K."/>
            <person name="Miller A.N."/>
            <person name="Grigoriev I.V."/>
            <person name="Debuchy R."/>
            <person name="Gladieux P."/>
            <person name="Thoren M.H."/>
            <person name="Johannesson H."/>
        </authorList>
    </citation>
    <scope>NUCLEOTIDE SEQUENCE</scope>
    <source>
        <strain evidence="1">CBS 958.72</strain>
    </source>
</reference>
<evidence type="ECO:0000313" key="1">
    <source>
        <dbReference type="EMBL" id="KAK3371635.1"/>
    </source>
</evidence>